<dbReference type="EMBL" id="FWXO01000002">
    <property type="protein sequence ID" value="SMC51797.1"/>
    <property type="molecule type" value="Genomic_DNA"/>
</dbReference>
<accession>A0A1W1ZTU0</accession>
<dbReference type="STRING" id="504486.SAMN05660703_1532"/>
<dbReference type="Pfam" id="PF04244">
    <property type="entry name" value="DPRP"/>
    <property type="match status" value="1"/>
</dbReference>
<dbReference type="InterPro" id="IPR014729">
    <property type="entry name" value="Rossmann-like_a/b/a_fold"/>
</dbReference>
<sequence>MIKKATLIFPHQLFENISNLDTETPIYLIEEFLFFKQYKFHKQKIALHRASMKCYEDYLKSKKLKVHYVATSSPLSDIRKLIVHLNEQNIKQLNYTDVTDYWLQKRILETSNEFGIDLNTSDSPLFLNTRKELKTFFNSEKTNFHQTTFYVQERKKRKILLEENDKPLGGKWTFDTENRKKYPAKKTPPSINYPLPTAYHKEAKEYVDKHFTNNYGSLTEECYYPIDFESSKLWLEQFLEQRFLEFGTYEDAIVAENSLLHHSVLTPMLNIGLLTPKYIIERTLNFAEENEIPLNSVEGFVRQIIGWREFMRGMYELKGNIQRTTNFWKFKRKIPKSFYTGDSGILPIDQTIKKVLKTGYCHHIERLMLLGNFMLLCEFDPDEVYVWFMELFIDAYDWVMVPNIYGMSQFADGGLLATKPYISGSNYVMKMSDYTKGDWQKTWDGLFWRFMHVHRDFFKGNPRLNMLVSMFDKMDDDKKEFHLESANSFISKLKES</sequence>
<dbReference type="InterPro" id="IPR052551">
    <property type="entry name" value="UV-DNA_repair_photolyase"/>
</dbReference>
<evidence type="ECO:0000313" key="1">
    <source>
        <dbReference type="EMBL" id="SMC51797.1"/>
    </source>
</evidence>
<dbReference type="InterPro" id="IPR036134">
    <property type="entry name" value="Crypto/Photolyase_FAD-like_sf"/>
</dbReference>
<proteinExistence type="predicted"/>
<dbReference type="Gene3D" id="3.40.50.620">
    <property type="entry name" value="HUPs"/>
    <property type="match status" value="1"/>
</dbReference>
<dbReference type="PANTHER" id="PTHR38657">
    <property type="entry name" value="SLR1343 PROTEIN"/>
    <property type="match status" value="1"/>
</dbReference>
<reference evidence="1 2" key="1">
    <citation type="submission" date="2017-04" db="EMBL/GenBank/DDBJ databases">
        <authorList>
            <person name="Afonso C.L."/>
            <person name="Miller P.J."/>
            <person name="Scott M.A."/>
            <person name="Spackman E."/>
            <person name="Goraichik I."/>
            <person name="Dimitrov K.M."/>
            <person name="Suarez D.L."/>
            <person name="Swayne D.E."/>
        </authorList>
    </citation>
    <scope>NUCLEOTIDE SEQUENCE [LARGE SCALE GENOMIC DNA]</scope>
    <source>
        <strain evidence="1 2">DSM 21164</strain>
    </source>
</reference>
<dbReference type="SUPFAM" id="SSF48173">
    <property type="entry name" value="Cryptochrome/photolyase FAD-binding domain"/>
    <property type="match status" value="1"/>
</dbReference>
<dbReference type="RefSeq" id="WP_317043705.1">
    <property type="nucleotide sequence ID" value="NZ_FWXO01000002.1"/>
</dbReference>
<keyword evidence="2" id="KW-1185">Reference proteome</keyword>
<name>A0A1W1ZTU0_9FLAO</name>
<organism evidence="1 2">
    <name type="scientific">Cellulophaga tyrosinoxydans</name>
    <dbReference type="NCBI Taxonomy" id="504486"/>
    <lineage>
        <taxon>Bacteria</taxon>
        <taxon>Pseudomonadati</taxon>
        <taxon>Bacteroidota</taxon>
        <taxon>Flavobacteriia</taxon>
        <taxon>Flavobacteriales</taxon>
        <taxon>Flavobacteriaceae</taxon>
        <taxon>Cellulophaga</taxon>
    </lineage>
</organism>
<protein>
    <submittedName>
        <fullName evidence="1">Deoxyribodipyrimidine photolyase-related protein</fullName>
    </submittedName>
</protein>
<dbReference type="InterPro" id="IPR007357">
    <property type="entry name" value="PhrB-like"/>
</dbReference>
<dbReference type="AlphaFoldDB" id="A0A1W1ZTU0"/>
<keyword evidence="1" id="KW-0456">Lyase</keyword>
<dbReference type="Gene3D" id="1.10.579.10">
    <property type="entry name" value="DNA Cyclobutane Dipyrimidine Photolyase, subunit A, domain 3"/>
    <property type="match status" value="1"/>
</dbReference>
<dbReference type="PANTHER" id="PTHR38657:SF1">
    <property type="entry name" value="SLR1343 PROTEIN"/>
    <property type="match status" value="1"/>
</dbReference>
<dbReference type="Gene3D" id="1.10.10.1710">
    <property type="entry name" value="Deoxyribodipyrimidine photolyase-related"/>
    <property type="match status" value="1"/>
</dbReference>
<gene>
    <name evidence="1" type="ORF">SAMN05660703_1532</name>
</gene>
<evidence type="ECO:0000313" key="2">
    <source>
        <dbReference type="Proteomes" id="UP000192360"/>
    </source>
</evidence>
<dbReference type="Proteomes" id="UP000192360">
    <property type="component" value="Unassembled WGS sequence"/>
</dbReference>
<dbReference type="Gene3D" id="1.25.40.80">
    <property type="match status" value="1"/>
</dbReference>
<dbReference type="GO" id="GO:0016829">
    <property type="term" value="F:lyase activity"/>
    <property type="evidence" value="ECO:0007669"/>
    <property type="project" value="UniProtKB-KW"/>
</dbReference>